<dbReference type="PANTHER" id="PTHR48100:SF62">
    <property type="entry name" value="GLUCOSYL-3-PHOSPHOGLYCERATE PHOSPHATASE"/>
    <property type="match status" value="1"/>
</dbReference>
<dbReference type="PANTHER" id="PTHR48100">
    <property type="entry name" value="BROAD-SPECIFICITY PHOSPHATASE YOR283W-RELATED"/>
    <property type="match status" value="1"/>
</dbReference>
<dbReference type="InterPro" id="IPR013078">
    <property type="entry name" value="His_Pase_superF_clade-1"/>
</dbReference>
<dbReference type="Pfam" id="PF00300">
    <property type="entry name" value="His_Phos_1"/>
    <property type="match status" value="1"/>
</dbReference>
<protein>
    <submittedName>
        <fullName evidence="3">Histidine phosphatase family protein</fullName>
    </submittedName>
</protein>
<dbReference type="GO" id="GO:0016791">
    <property type="term" value="F:phosphatase activity"/>
    <property type="evidence" value="ECO:0007669"/>
    <property type="project" value="TreeGrafter"/>
</dbReference>
<dbReference type="SMART" id="SM00855">
    <property type="entry name" value="PGAM"/>
    <property type="match status" value="1"/>
</dbReference>
<evidence type="ECO:0000313" key="3">
    <source>
        <dbReference type="EMBL" id="MSV25141.1"/>
    </source>
</evidence>
<dbReference type="Gene3D" id="3.40.50.1240">
    <property type="entry name" value="Phosphoglycerate mutase-like"/>
    <property type="match status" value="1"/>
</dbReference>
<evidence type="ECO:0000256" key="2">
    <source>
        <dbReference type="PIRSR" id="PIRSR613078-2"/>
    </source>
</evidence>
<dbReference type="InterPro" id="IPR050275">
    <property type="entry name" value="PGM_Phosphatase"/>
</dbReference>
<evidence type="ECO:0000313" key="4">
    <source>
        <dbReference type="Proteomes" id="UP000430222"/>
    </source>
</evidence>
<feature type="binding site" evidence="2">
    <location>
        <begin position="8"/>
        <end position="15"/>
    </location>
    <ligand>
        <name>substrate</name>
    </ligand>
</feature>
<feature type="active site" description="Tele-phosphohistidine intermediate" evidence="1">
    <location>
        <position position="9"/>
    </location>
</feature>
<comment type="caution">
    <text evidence="3">The sequence shown here is derived from an EMBL/GenBank/DDBJ whole genome shotgun (WGS) entry which is preliminary data.</text>
</comment>
<sequence>MVKVVFIRHGETEWNADGRYQGQSDVALSDTGRAQAALLADHFPVEKIDVIYSSDLVRAFDTALAVAGRFGLPVHREPAFREISFGDWEGLTYAQIVAKWPEAMDHFLQRPDLLDIPHGESFAAVQCRAVKRLNELIQENEGKTVAVTAHGAVLRTLLAAALHMPLRYVWSIRQFNTAVNIVRYDSEAGATVELINSTAHLGGLR</sequence>
<dbReference type="EMBL" id="VUNL01000008">
    <property type="protein sequence ID" value="MSV25141.1"/>
    <property type="molecule type" value="Genomic_DNA"/>
</dbReference>
<dbReference type="Proteomes" id="UP000430222">
    <property type="component" value="Unassembled WGS sequence"/>
</dbReference>
<gene>
    <name evidence="3" type="ORF">FYJ78_08100</name>
</gene>
<evidence type="ECO:0000256" key="1">
    <source>
        <dbReference type="PIRSR" id="PIRSR613078-1"/>
    </source>
</evidence>
<dbReference type="SUPFAM" id="SSF53254">
    <property type="entry name" value="Phosphoglycerate mutase-like"/>
    <property type="match status" value="1"/>
</dbReference>
<dbReference type="GO" id="GO:0005737">
    <property type="term" value="C:cytoplasm"/>
    <property type="evidence" value="ECO:0007669"/>
    <property type="project" value="TreeGrafter"/>
</dbReference>
<name>A0A6I2UZP9_9FIRM</name>
<dbReference type="CDD" id="cd07067">
    <property type="entry name" value="HP_PGM_like"/>
    <property type="match status" value="1"/>
</dbReference>
<keyword evidence="4" id="KW-1185">Reference proteome</keyword>
<feature type="active site" description="Proton donor/acceptor" evidence="1">
    <location>
        <position position="82"/>
    </location>
</feature>
<proteinExistence type="predicted"/>
<feature type="binding site" evidence="2">
    <location>
        <position position="58"/>
    </location>
    <ligand>
        <name>substrate</name>
    </ligand>
</feature>
<dbReference type="RefSeq" id="WP_154620921.1">
    <property type="nucleotide sequence ID" value="NZ_CBCTNG010000006.1"/>
</dbReference>
<dbReference type="InterPro" id="IPR029033">
    <property type="entry name" value="His_PPase_superfam"/>
</dbReference>
<reference evidence="3 4" key="1">
    <citation type="submission" date="2019-08" db="EMBL/GenBank/DDBJ databases">
        <title>In-depth cultivation of the pig gut microbiome towards novel bacterial diversity and tailored functional studies.</title>
        <authorList>
            <person name="Wylensek D."/>
            <person name="Hitch T.C.A."/>
            <person name="Clavel T."/>
        </authorList>
    </citation>
    <scope>NUCLEOTIDE SEQUENCE [LARGE SCALE GENOMIC DNA]</scope>
    <source>
        <strain evidence="4">WCA-380-WT-3B3</strain>
    </source>
</reference>
<dbReference type="AlphaFoldDB" id="A0A6I2UZP9"/>
<organism evidence="3 4">
    <name type="scientific">Selenomonas montiformis</name>
    <dbReference type="NCBI Taxonomy" id="2652285"/>
    <lineage>
        <taxon>Bacteria</taxon>
        <taxon>Bacillati</taxon>
        <taxon>Bacillota</taxon>
        <taxon>Negativicutes</taxon>
        <taxon>Selenomonadales</taxon>
        <taxon>Selenomonadaceae</taxon>
        <taxon>Selenomonas</taxon>
    </lineage>
</organism>
<accession>A0A6I2UZP9</accession>